<feature type="domain" description="Fibronectin type-III" evidence="3">
    <location>
        <begin position="819"/>
        <end position="909"/>
    </location>
</feature>
<dbReference type="SMART" id="SM00060">
    <property type="entry name" value="FN3"/>
    <property type="match status" value="9"/>
</dbReference>
<gene>
    <name evidence="4" type="ORF">CHS0354_034986</name>
</gene>
<evidence type="ECO:0000256" key="2">
    <source>
        <dbReference type="SAM" id="Phobius"/>
    </source>
</evidence>
<comment type="caution">
    <text evidence="4">The sequence shown here is derived from an EMBL/GenBank/DDBJ whole genome shotgun (WGS) entry which is preliminary data.</text>
</comment>
<dbReference type="Pfam" id="PF00041">
    <property type="entry name" value="fn3"/>
    <property type="match status" value="6"/>
</dbReference>
<dbReference type="AlphaFoldDB" id="A0AAE0SDN0"/>
<proteinExistence type="predicted"/>
<dbReference type="PROSITE" id="PS50853">
    <property type="entry name" value="FN3"/>
    <property type="match status" value="9"/>
</dbReference>
<evidence type="ECO:0000313" key="4">
    <source>
        <dbReference type="EMBL" id="KAK3589961.1"/>
    </source>
</evidence>
<dbReference type="InterPro" id="IPR036116">
    <property type="entry name" value="FN3_sf"/>
</dbReference>
<dbReference type="FunFam" id="2.60.40.10:FF:000373">
    <property type="entry name" value="fibronectin type-III domain-containing protein 3A isoform X1"/>
    <property type="match status" value="1"/>
</dbReference>
<dbReference type="InterPro" id="IPR013783">
    <property type="entry name" value="Ig-like_fold"/>
</dbReference>
<feature type="compositionally biased region" description="Polar residues" evidence="1">
    <location>
        <begin position="211"/>
        <end position="220"/>
    </location>
</feature>
<evidence type="ECO:0000259" key="3">
    <source>
        <dbReference type="PROSITE" id="PS50853"/>
    </source>
</evidence>
<keyword evidence="2" id="KW-1133">Transmembrane helix</keyword>
<feature type="domain" description="Fibronectin type-III" evidence="3">
    <location>
        <begin position="247"/>
        <end position="344"/>
    </location>
</feature>
<dbReference type="Gene3D" id="2.60.40.10">
    <property type="entry name" value="Immunoglobulins"/>
    <property type="match status" value="9"/>
</dbReference>
<dbReference type="InterPro" id="IPR003961">
    <property type="entry name" value="FN3_dom"/>
</dbReference>
<feature type="region of interest" description="Disordered" evidence="1">
    <location>
        <begin position="109"/>
        <end position="164"/>
    </location>
</feature>
<feature type="domain" description="Fibronectin type-III" evidence="3">
    <location>
        <begin position="631"/>
        <end position="723"/>
    </location>
</feature>
<organism evidence="4 5">
    <name type="scientific">Potamilus streckersoni</name>
    <dbReference type="NCBI Taxonomy" id="2493646"/>
    <lineage>
        <taxon>Eukaryota</taxon>
        <taxon>Metazoa</taxon>
        <taxon>Spiralia</taxon>
        <taxon>Lophotrochozoa</taxon>
        <taxon>Mollusca</taxon>
        <taxon>Bivalvia</taxon>
        <taxon>Autobranchia</taxon>
        <taxon>Heteroconchia</taxon>
        <taxon>Palaeoheterodonta</taxon>
        <taxon>Unionida</taxon>
        <taxon>Unionoidea</taxon>
        <taxon>Unionidae</taxon>
        <taxon>Ambleminae</taxon>
        <taxon>Lampsilini</taxon>
        <taxon>Potamilus</taxon>
    </lineage>
</organism>
<dbReference type="EMBL" id="JAEAOA010002053">
    <property type="protein sequence ID" value="KAK3589961.1"/>
    <property type="molecule type" value="Genomic_DNA"/>
</dbReference>
<reference evidence="4" key="1">
    <citation type="journal article" date="2021" name="Genome Biol. Evol.">
        <title>A High-Quality Reference Genome for a Parasitic Bivalve with Doubly Uniparental Inheritance (Bivalvia: Unionida).</title>
        <authorList>
            <person name="Smith C.H."/>
        </authorList>
    </citation>
    <scope>NUCLEOTIDE SEQUENCE</scope>
    <source>
        <strain evidence="4">CHS0354</strain>
    </source>
</reference>
<keyword evidence="2" id="KW-0812">Transmembrane</keyword>
<feature type="compositionally biased region" description="Low complexity" evidence="1">
    <location>
        <begin position="144"/>
        <end position="155"/>
    </location>
</feature>
<accession>A0AAE0SDN0</accession>
<dbReference type="PRINTS" id="PR00014">
    <property type="entry name" value="FNTYPEIII"/>
</dbReference>
<feature type="domain" description="Fibronectin type-III" evidence="3">
    <location>
        <begin position="910"/>
        <end position="999"/>
    </location>
</feature>
<feature type="domain" description="Fibronectin type-III" evidence="3">
    <location>
        <begin position="444"/>
        <end position="532"/>
    </location>
</feature>
<feature type="domain" description="Fibronectin type-III" evidence="3">
    <location>
        <begin position="348"/>
        <end position="440"/>
    </location>
</feature>
<dbReference type="FunFam" id="2.60.40.10:FF:001846">
    <property type="entry name" value="Uncharacterized protein, isoform E"/>
    <property type="match status" value="1"/>
</dbReference>
<evidence type="ECO:0000256" key="1">
    <source>
        <dbReference type="SAM" id="MobiDB-lite"/>
    </source>
</evidence>
<reference evidence="4" key="3">
    <citation type="submission" date="2023-05" db="EMBL/GenBank/DDBJ databases">
        <authorList>
            <person name="Smith C.H."/>
        </authorList>
    </citation>
    <scope>NUCLEOTIDE SEQUENCE</scope>
    <source>
        <strain evidence="4">CHS0354</strain>
        <tissue evidence="4">Mantle</tissue>
    </source>
</reference>
<feature type="transmembrane region" description="Helical" evidence="2">
    <location>
        <begin position="1126"/>
        <end position="1150"/>
    </location>
</feature>
<feature type="domain" description="Fibronectin type-III" evidence="3">
    <location>
        <begin position="727"/>
        <end position="818"/>
    </location>
</feature>
<dbReference type="PANTHER" id="PTHR24099">
    <property type="entry name" value="E3 UBIQUITIN-PROTEIN LIGASE TRIM36-RELATED"/>
    <property type="match status" value="1"/>
</dbReference>
<feature type="region of interest" description="Disordered" evidence="1">
    <location>
        <begin position="209"/>
        <end position="231"/>
    </location>
</feature>
<dbReference type="PANTHER" id="PTHR24099:SF11">
    <property type="entry name" value="FIBRONECTIN TYPE III DOMAIN-CONTAINING 3BA-RELATED"/>
    <property type="match status" value="1"/>
</dbReference>
<protein>
    <recommendedName>
        <fullName evidence="3">Fibronectin type-III domain-containing protein</fullName>
    </recommendedName>
</protein>
<keyword evidence="2" id="KW-0472">Membrane</keyword>
<keyword evidence="5" id="KW-1185">Reference proteome</keyword>
<dbReference type="Proteomes" id="UP001195483">
    <property type="component" value="Unassembled WGS sequence"/>
</dbReference>
<sequence>MKCTDWETYEAPTPAAAVMCSVCIEEYTGYGPATVRMVSNNGPPLPMPMQVPPGHMVQQIVDENGILTHVILSPQPPGMMSNPMTVGFYGGPNNTAQYYPPYGGPYASHPQYPSAHHHSHPPPPHVHGVPHTHPHGTPPPPNCNSHNHGPIHHPSGPSPPLNSMEDRNIRQRIRVRKKYQARVEDGVYSYRDRIPPRRAKQTTAAKGINGEVSNPNLIAQSSTPLSSEPETEIEEERRVLQQQLSSMPEPQTTDIEARSALIHLSPPEFDQNEFDINPADFGYELSLSDKGRDGKYKIVYNGDATEITLKDLKPATEFHLRVCALLDDLRGNPTEPISFKTLPCEPDQPQPPKLMQKTKTTLMLKWGLPCENGAKISTYTLEYDEGLGTGNFIEIYNGLQRQHKVSKLQTSTRYTFRLAAINSVGKSGFSEPVTFYTSGSVPVQPDPPMLSECSVHALTVSWIRRPNDDEFVLQFEDESTGHGFIPIYNGQNLSYIKDGLRRNTAYRFRLAAKNEEGQSKWSDIVVYHTSPDRPSPPGKPQIKGKIYANSFRVTWDPPKDSGGSEITKYIVELDDGNGYEMLYEGSEREHACDHLIPGQMYRVRVACSSKGGRSEFSECCVATTQCVPPGQCHAPKLQGKPKATSLHLRWAYPDYNGGVPVTDFSVQMILPDNTSREVYKGRDLDCIVAGLSPGRPFLFQVRAFNRAGGGPWSELLEVISGAGIPDPPKIPLINCKSPHSAIVIWEEPVNNGATITDYRLEWQLKTESDFTQLYFGPNLSFEVKGLSPAMLYSFRVQALNSAGPGLYSPVATCVTPPSRPSAVLSIKAQASATSIHLQWHEPNNNGSEIISYNIDIGEKQLISINAVTEYVIEDLLPETGYKIRIQAVNAIGVGAFSSAIKVTTRTLPPSPPKMECVAAGPNNLRLKWGEGRNLDLITYRLEMEREDGNYQEIYRGQAYSFKVGRLAELTCYDFRILASNDAGDGPYSDTYTFITTKAPPPALRAPRVTDVDLTTAQVLWQGCRSIGSDAMVYVLQLQDKDQEYHEVYKGADTCFVLQNLQPKTDYQVRVCAIRESNDDIGDIMGAFSPGTGFVTRNPEPVEKAKPVVQDDSVTEPKQMSIQQMTAIAVGVFFLVSVLIAFIIQQFIAYMTPSSRS</sequence>
<feature type="domain" description="Fibronectin type-III" evidence="3">
    <location>
        <begin position="1002"/>
        <end position="1098"/>
    </location>
</feature>
<evidence type="ECO:0000313" key="5">
    <source>
        <dbReference type="Proteomes" id="UP001195483"/>
    </source>
</evidence>
<feature type="domain" description="Fibronectin type-III" evidence="3">
    <location>
        <begin position="536"/>
        <end position="630"/>
    </location>
</feature>
<name>A0AAE0SDN0_9BIVA</name>
<dbReference type="CDD" id="cd00063">
    <property type="entry name" value="FN3"/>
    <property type="match status" value="9"/>
</dbReference>
<dbReference type="SUPFAM" id="SSF49265">
    <property type="entry name" value="Fibronectin type III"/>
    <property type="match status" value="5"/>
</dbReference>
<reference evidence="4" key="2">
    <citation type="journal article" date="2021" name="Genome Biol. Evol.">
        <title>Developing a high-quality reference genome for a parasitic bivalve with doubly uniparental inheritance (Bivalvia: Unionida).</title>
        <authorList>
            <person name="Smith C.H."/>
        </authorList>
    </citation>
    <scope>NUCLEOTIDE SEQUENCE</scope>
    <source>
        <strain evidence="4">CHS0354</strain>
        <tissue evidence="4">Mantle</tissue>
    </source>
</reference>
<dbReference type="InterPro" id="IPR050617">
    <property type="entry name" value="E3_ligase_FN3/SPRY"/>
</dbReference>